<comment type="caution">
    <text evidence="2">The sequence shown here is derived from an EMBL/GenBank/DDBJ whole genome shotgun (WGS) entry which is preliminary data.</text>
</comment>
<dbReference type="PROSITE" id="PS51186">
    <property type="entry name" value="GNAT"/>
    <property type="match status" value="1"/>
</dbReference>
<dbReference type="SUPFAM" id="SSF55729">
    <property type="entry name" value="Acyl-CoA N-acyltransferases (Nat)"/>
    <property type="match status" value="1"/>
</dbReference>
<evidence type="ECO:0000259" key="1">
    <source>
        <dbReference type="PROSITE" id="PS51186"/>
    </source>
</evidence>
<name>A0ABS1SDE3_9MICO</name>
<dbReference type="Gene3D" id="3.40.630.30">
    <property type="match status" value="1"/>
</dbReference>
<evidence type="ECO:0000313" key="2">
    <source>
        <dbReference type="EMBL" id="MBL3678396.1"/>
    </source>
</evidence>
<protein>
    <submittedName>
        <fullName evidence="2">GNAT family N-acetyltransferase</fullName>
    </submittedName>
</protein>
<dbReference type="RefSeq" id="WP_202343677.1">
    <property type="nucleotide sequence ID" value="NZ_BAAAPI010000002.1"/>
</dbReference>
<dbReference type="Proteomes" id="UP001645859">
    <property type="component" value="Unassembled WGS sequence"/>
</dbReference>
<dbReference type="EMBL" id="QYAC01000002">
    <property type="protein sequence ID" value="MBL3678396.1"/>
    <property type="molecule type" value="Genomic_DNA"/>
</dbReference>
<keyword evidence="3" id="KW-1185">Reference proteome</keyword>
<accession>A0ABS1SDE3</accession>
<reference evidence="2 3" key="1">
    <citation type="submission" date="2018-09" db="EMBL/GenBank/DDBJ databases">
        <title>Comparative genomics of Leucobacter spp.</title>
        <authorList>
            <person name="Reis A.C."/>
            <person name="Kolvenbach B.A."/>
            <person name="Corvini P.F.X."/>
            <person name="Nunes O.C."/>
        </authorList>
    </citation>
    <scope>NUCLEOTIDE SEQUENCE [LARGE SCALE GENOMIC DNA]</scope>
    <source>
        <strain evidence="2 3">TAN 31504</strain>
    </source>
</reference>
<gene>
    <name evidence="2" type="ORF">D3230_03635</name>
</gene>
<dbReference type="Pfam" id="PF13673">
    <property type="entry name" value="Acetyltransf_10"/>
    <property type="match status" value="1"/>
</dbReference>
<feature type="domain" description="N-acetyltransferase" evidence="1">
    <location>
        <begin position="14"/>
        <end position="154"/>
    </location>
</feature>
<organism evidence="2 3">
    <name type="scientific">Leucobacter chromiireducens subsp. solipictus</name>
    <dbReference type="NCBI Taxonomy" id="398235"/>
    <lineage>
        <taxon>Bacteria</taxon>
        <taxon>Bacillati</taxon>
        <taxon>Actinomycetota</taxon>
        <taxon>Actinomycetes</taxon>
        <taxon>Micrococcales</taxon>
        <taxon>Microbacteriaceae</taxon>
        <taxon>Leucobacter</taxon>
    </lineage>
</organism>
<dbReference type="InterPro" id="IPR016181">
    <property type="entry name" value="Acyl_CoA_acyltransferase"/>
</dbReference>
<proteinExistence type="predicted"/>
<dbReference type="InterPro" id="IPR000182">
    <property type="entry name" value="GNAT_dom"/>
</dbReference>
<evidence type="ECO:0000313" key="3">
    <source>
        <dbReference type="Proteomes" id="UP001645859"/>
    </source>
</evidence>
<sequence>MRVLPPELTLHSAATWEGVPARIAYGIGRLRQEVFVVEQECAYLDLDGRDLDAGAVQFWAQGARGEVAATLRVLPEDHQELGLRSIGRVATASAWRGRGVAAALLDAALAECAGHPVLIHAQSYLTEWYAGFGFVTSGPEFLEDAIPHTPMRRG</sequence>